<dbReference type="GO" id="GO:0004175">
    <property type="term" value="F:endopeptidase activity"/>
    <property type="evidence" value="ECO:0007669"/>
    <property type="project" value="UniProtKB-ARBA"/>
</dbReference>
<sequence>MAFESWGAPVALGDRRVLHPGMLRWLRALGWMVLVGFLCVLSFGVPYSTLDHFLPDSGPIDVASNLVCAVIALGVYTGLVWFGEARAPAELALKAALPGLFCGLVIGALMFAAVMGIMSVFGFYDIVVTGPAPAWKSVGSAIESGVLEELLLRAVILRLVWRAFGPWIAFAASAVLFGGGHLGNPNASMFAAVCIAVEAGIMLAAFYALTGRLWVSVGVHAAWNFTQGYLFGAAVSGTDFGPSIARSTARPGVAEYLTGGAFGPEASLPALFVGALVGAGVLWMAWKAGRFSKLT</sequence>
<name>A0A975C0W0_9CAUL</name>
<dbReference type="PANTHER" id="PTHR39430:SF1">
    <property type="entry name" value="PROTEASE"/>
    <property type="match status" value="1"/>
</dbReference>
<reference evidence="3" key="1">
    <citation type="submission" date="2020-09" db="EMBL/GenBank/DDBJ databases">
        <title>Brevundimonas sp. LVF2 isolated from a puddle in Goettingen, Germany.</title>
        <authorList>
            <person name="Friedrich I."/>
            <person name="Klassen A."/>
            <person name="Hannes N."/>
            <person name="Schneider D."/>
            <person name="Hertel R."/>
            <person name="Daniel R."/>
        </authorList>
    </citation>
    <scope>NUCLEOTIDE SEQUENCE</scope>
    <source>
        <strain evidence="3">LVF2</strain>
    </source>
</reference>
<dbReference type="EMBL" id="CP062222">
    <property type="protein sequence ID" value="QTC91753.1"/>
    <property type="molecule type" value="Genomic_DNA"/>
</dbReference>
<protein>
    <submittedName>
        <fullName evidence="3">CPBP family intramembrane metalloprotease</fullName>
    </submittedName>
</protein>
<dbReference type="Pfam" id="PF02517">
    <property type="entry name" value="Rce1-like"/>
    <property type="match status" value="1"/>
</dbReference>
<dbReference type="AlphaFoldDB" id="A0A975C0W0"/>
<dbReference type="InterPro" id="IPR003675">
    <property type="entry name" value="Rce1/LyrA-like_dom"/>
</dbReference>
<feature type="transmembrane region" description="Helical" evidence="1">
    <location>
        <begin position="159"/>
        <end position="177"/>
    </location>
</feature>
<evidence type="ECO:0000313" key="3">
    <source>
        <dbReference type="EMBL" id="QTC91753.1"/>
    </source>
</evidence>
<proteinExistence type="predicted"/>
<feature type="transmembrane region" description="Helical" evidence="1">
    <location>
        <begin position="95"/>
        <end position="124"/>
    </location>
</feature>
<dbReference type="GO" id="GO:0008237">
    <property type="term" value="F:metallopeptidase activity"/>
    <property type="evidence" value="ECO:0007669"/>
    <property type="project" value="UniProtKB-KW"/>
</dbReference>
<feature type="transmembrane region" description="Helical" evidence="1">
    <location>
        <begin position="25"/>
        <end position="50"/>
    </location>
</feature>
<keyword evidence="1" id="KW-0472">Membrane</keyword>
<dbReference type="KEGG" id="bgoe:IFJ75_02120"/>
<keyword evidence="1" id="KW-0812">Transmembrane</keyword>
<accession>A0A975C0W0</accession>
<keyword evidence="3" id="KW-0378">Hydrolase</keyword>
<keyword evidence="4" id="KW-1185">Reference proteome</keyword>
<feature type="transmembrane region" description="Helical" evidence="1">
    <location>
        <begin position="189"/>
        <end position="209"/>
    </location>
</feature>
<evidence type="ECO:0000259" key="2">
    <source>
        <dbReference type="Pfam" id="PF02517"/>
    </source>
</evidence>
<dbReference type="Proteomes" id="UP000663918">
    <property type="component" value="Chromosome"/>
</dbReference>
<feature type="transmembrane region" description="Helical" evidence="1">
    <location>
        <begin position="266"/>
        <end position="286"/>
    </location>
</feature>
<keyword evidence="3" id="KW-0645">Protease</keyword>
<organism evidence="3 4">
    <name type="scientific">Brevundimonas goettingensis</name>
    <dbReference type="NCBI Taxonomy" id="2774190"/>
    <lineage>
        <taxon>Bacteria</taxon>
        <taxon>Pseudomonadati</taxon>
        <taxon>Pseudomonadota</taxon>
        <taxon>Alphaproteobacteria</taxon>
        <taxon>Caulobacterales</taxon>
        <taxon>Caulobacteraceae</taxon>
        <taxon>Brevundimonas</taxon>
    </lineage>
</organism>
<evidence type="ECO:0000313" key="4">
    <source>
        <dbReference type="Proteomes" id="UP000663918"/>
    </source>
</evidence>
<dbReference type="RefSeq" id="WP_207870927.1">
    <property type="nucleotide sequence ID" value="NZ_CP062222.1"/>
</dbReference>
<feature type="transmembrane region" description="Helical" evidence="1">
    <location>
        <begin position="62"/>
        <end position="83"/>
    </location>
</feature>
<feature type="domain" description="CAAX prenyl protease 2/Lysostaphin resistance protein A-like" evidence="2">
    <location>
        <begin position="133"/>
        <end position="225"/>
    </location>
</feature>
<keyword evidence="1" id="KW-1133">Transmembrane helix</keyword>
<keyword evidence="3" id="KW-0482">Metalloprotease</keyword>
<dbReference type="GO" id="GO:0080120">
    <property type="term" value="P:CAAX-box protein maturation"/>
    <property type="evidence" value="ECO:0007669"/>
    <property type="project" value="UniProtKB-ARBA"/>
</dbReference>
<gene>
    <name evidence="3" type="ORF">IFJ75_02120</name>
</gene>
<evidence type="ECO:0000256" key="1">
    <source>
        <dbReference type="SAM" id="Phobius"/>
    </source>
</evidence>
<dbReference type="PANTHER" id="PTHR39430">
    <property type="entry name" value="MEMBRANE-ASSOCIATED PROTEASE-RELATED"/>
    <property type="match status" value="1"/>
</dbReference>